<dbReference type="InterPro" id="IPR003838">
    <property type="entry name" value="ABC3_permease_C"/>
</dbReference>
<feature type="transmembrane region" description="Helical" evidence="12">
    <location>
        <begin position="721"/>
        <end position="743"/>
    </location>
</feature>
<dbReference type="GO" id="GO:0005886">
    <property type="term" value="C:plasma membrane"/>
    <property type="evidence" value="ECO:0007669"/>
    <property type="project" value="UniProtKB-SubCell"/>
</dbReference>
<evidence type="ECO:0000259" key="13">
    <source>
        <dbReference type="PROSITE" id="PS50893"/>
    </source>
</evidence>
<feature type="transmembrane region" description="Helical" evidence="12">
    <location>
        <begin position="667"/>
        <end position="692"/>
    </location>
</feature>
<dbReference type="InterPro" id="IPR003439">
    <property type="entry name" value="ABC_transporter-like_ATP-bd"/>
</dbReference>
<keyword evidence="9 12" id="KW-0472">Membrane</keyword>
<evidence type="ECO:0000256" key="8">
    <source>
        <dbReference type="ARBA" id="ARBA00022989"/>
    </source>
</evidence>
<feature type="region of interest" description="Disordered" evidence="11">
    <location>
        <begin position="331"/>
        <end position="359"/>
    </location>
</feature>
<dbReference type="PANTHER" id="PTHR42798:SF6">
    <property type="entry name" value="CELL DIVISION ATP-BINDING PROTEIN FTSE"/>
    <property type="match status" value="1"/>
</dbReference>
<evidence type="ECO:0000256" key="6">
    <source>
        <dbReference type="ARBA" id="ARBA00022840"/>
    </source>
</evidence>
<dbReference type="Pfam" id="PF00005">
    <property type="entry name" value="ABC_tran"/>
    <property type="match status" value="1"/>
</dbReference>
<dbReference type="SMART" id="SM00382">
    <property type="entry name" value="AAA"/>
    <property type="match status" value="1"/>
</dbReference>
<dbReference type="PATRIC" id="fig|1423803.3.peg.1161"/>
<comment type="subcellular location">
    <subcellularLocation>
        <location evidence="1">Cell inner membrane</location>
        <topology evidence="1">Multi-pass membrane protein</topology>
    </subcellularLocation>
</comment>
<evidence type="ECO:0000256" key="5">
    <source>
        <dbReference type="ARBA" id="ARBA00022741"/>
    </source>
</evidence>
<keyword evidence="2" id="KW-0813">Transport</keyword>
<evidence type="ECO:0000256" key="10">
    <source>
        <dbReference type="ARBA" id="ARBA00038388"/>
    </source>
</evidence>
<evidence type="ECO:0000313" key="15">
    <source>
        <dbReference type="Proteomes" id="UP000051589"/>
    </source>
</evidence>
<dbReference type="PROSITE" id="PS00211">
    <property type="entry name" value="ABC_TRANSPORTER_1"/>
    <property type="match status" value="1"/>
</dbReference>
<evidence type="ECO:0000313" key="14">
    <source>
        <dbReference type="EMBL" id="KRN01290.1"/>
    </source>
</evidence>
<keyword evidence="15" id="KW-1185">Reference proteome</keyword>
<reference evidence="14 15" key="1">
    <citation type="journal article" date="2015" name="Genome Announc.">
        <title>Expanding the biotechnology potential of lactobacilli through comparative genomics of 213 strains and associated genera.</title>
        <authorList>
            <person name="Sun Z."/>
            <person name="Harris H.M."/>
            <person name="McCann A."/>
            <person name="Guo C."/>
            <person name="Argimon S."/>
            <person name="Zhang W."/>
            <person name="Yang X."/>
            <person name="Jeffery I.B."/>
            <person name="Cooney J.C."/>
            <person name="Kagawa T.F."/>
            <person name="Liu W."/>
            <person name="Song Y."/>
            <person name="Salvetti E."/>
            <person name="Wrobel A."/>
            <person name="Rasinkangas P."/>
            <person name="Parkhill J."/>
            <person name="Rea M.C."/>
            <person name="O'Sullivan O."/>
            <person name="Ritari J."/>
            <person name="Douillard F.P."/>
            <person name="Paul Ross R."/>
            <person name="Yang R."/>
            <person name="Briner A.E."/>
            <person name="Felis G.E."/>
            <person name="de Vos W.M."/>
            <person name="Barrangou R."/>
            <person name="Klaenhammer T.R."/>
            <person name="Caufield P.W."/>
            <person name="Cui Y."/>
            <person name="Zhang H."/>
            <person name="O'Toole P.W."/>
        </authorList>
    </citation>
    <scope>NUCLEOTIDE SEQUENCE [LARGE SCALE GENOMIC DNA]</scope>
    <source>
        <strain evidence="14 15">DSM 21775</strain>
    </source>
</reference>
<dbReference type="Pfam" id="PF02687">
    <property type="entry name" value="FtsX"/>
    <property type="match status" value="1"/>
</dbReference>
<dbReference type="STRING" id="1423803.FD13_GL001144"/>
<sequence>MPVYQKNGIGDSRNHKKEGFFQMLELKHIKKYYYVGDSVTKALDDVSVAFRSQEFVAILGPSGSGKTTMLNGIGGLDIYDSGDLAIEGKSTKDFTAADWDAYRNNSVGFIFQSYNIISHLSILDNVEMGMTLSGVSSQEKKNKALQALDRVGLTEHINKRPNQLSGGQLQRVAIARAIANDPEILLCDEPTGALDTETSEQIMQLIKELAAERLVIMVTHNPELAKEYADRIIEFADGKIQNDSNPYDGHTDADQFKLKKTRMTFWTALKLSFNNIRTKKGRTALTAFASSIGIIGIAIVLALSNGFQKQINKTQANTLAQFPVTISQTATSTNGTNANDKVKPTKSNQVMAKVSEQDKATHTNKLTKDYLNYVKKLDPQLSKNVTYTYSTGMNLLRKVNGKVKSVSFSNTDNSSSSNSASAMQSAMAASTGVGGSVYPSANDGGISFLKKHYKLVSGGYPKGANEVILIVDRDNSTNINALKNLGYSVKANQKFDYNQIVGTTIKVVNNNDYYQSLPTGNYVPNKATTGLYNNHNNTKLQIAGIVKVKSKSSENVLASGIAYSDQLTQNIISKNQDSRIVKAQQKASANVMTGQSVDQTTKKSLVSYLGGSTTPASILIYPNTFKNKDKVLRYLDKYNHGKRKADQVIYTDMAGTVSSLTGGLMSAITYVLIAFAGISLVTSMIMIAIITYTSVLERTKEIGILKALGARKKDITRVFDAETFILGIASGALGVVIAWLLTFPVNIVLKNITDLSNVAHLNPIHGVILIIISTILTVLGGHIPARMAAKKDAATALRSE</sequence>
<dbReference type="GO" id="GO:0098796">
    <property type="term" value="C:membrane protein complex"/>
    <property type="evidence" value="ECO:0007669"/>
    <property type="project" value="UniProtKB-ARBA"/>
</dbReference>
<evidence type="ECO:0000256" key="1">
    <source>
        <dbReference type="ARBA" id="ARBA00004429"/>
    </source>
</evidence>
<dbReference type="InterPro" id="IPR003593">
    <property type="entry name" value="AAA+_ATPase"/>
</dbReference>
<evidence type="ECO:0000256" key="2">
    <source>
        <dbReference type="ARBA" id="ARBA00022448"/>
    </source>
</evidence>
<dbReference type="GO" id="GO:0022857">
    <property type="term" value="F:transmembrane transporter activity"/>
    <property type="evidence" value="ECO:0007669"/>
    <property type="project" value="UniProtKB-ARBA"/>
</dbReference>
<comment type="similarity">
    <text evidence="10">Belongs to the ABC transporter superfamily. Macrolide exporter (TC 3.A.1.122) family.</text>
</comment>
<feature type="transmembrane region" description="Helical" evidence="12">
    <location>
        <begin position="763"/>
        <end position="781"/>
    </location>
</feature>
<dbReference type="SUPFAM" id="SSF52540">
    <property type="entry name" value="P-loop containing nucleoside triphosphate hydrolases"/>
    <property type="match status" value="1"/>
</dbReference>
<proteinExistence type="inferred from homology"/>
<evidence type="ECO:0000256" key="7">
    <source>
        <dbReference type="ARBA" id="ARBA00022970"/>
    </source>
</evidence>
<dbReference type="PANTHER" id="PTHR42798">
    <property type="entry name" value="LIPOPROTEIN-RELEASING SYSTEM ATP-BINDING PROTEIN LOLD"/>
    <property type="match status" value="1"/>
</dbReference>
<evidence type="ECO:0000256" key="3">
    <source>
        <dbReference type="ARBA" id="ARBA00022475"/>
    </source>
</evidence>
<dbReference type="CDD" id="cd03255">
    <property type="entry name" value="ABC_MJ0796_LolCDE_FtsE"/>
    <property type="match status" value="1"/>
</dbReference>
<keyword evidence="4 12" id="KW-0812">Transmembrane</keyword>
<protein>
    <submittedName>
        <fullName evidence="14">Peptide ABC transporter ATPase</fullName>
    </submittedName>
</protein>
<keyword evidence="5" id="KW-0547">Nucleotide-binding</keyword>
<organism evidence="14 15">
    <name type="scientific">Levilactobacillus senmaizukei DSM 21775 = NBRC 103853</name>
    <dbReference type="NCBI Taxonomy" id="1423803"/>
    <lineage>
        <taxon>Bacteria</taxon>
        <taxon>Bacillati</taxon>
        <taxon>Bacillota</taxon>
        <taxon>Bacilli</taxon>
        <taxon>Lactobacillales</taxon>
        <taxon>Lactobacillaceae</taxon>
        <taxon>Levilactobacillus</taxon>
    </lineage>
</organism>
<feature type="compositionally biased region" description="Polar residues" evidence="11">
    <location>
        <begin position="331"/>
        <end position="350"/>
    </location>
</feature>
<keyword evidence="3" id="KW-1003">Cell membrane</keyword>
<evidence type="ECO:0000256" key="9">
    <source>
        <dbReference type="ARBA" id="ARBA00023136"/>
    </source>
</evidence>
<dbReference type="GO" id="GO:0016887">
    <property type="term" value="F:ATP hydrolysis activity"/>
    <property type="evidence" value="ECO:0007669"/>
    <property type="project" value="InterPro"/>
</dbReference>
<accession>A0A0R2DMB3</accession>
<name>A0A0R2DMB3_9LACO</name>
<evidence type="ECO:0000256" key="4">
    <source>
        <dbReference type="ARBA" id="ARBA00022692"/>
    </source>
</evidence>
<evidence type="ECO:0000256" key="12">
    <source>
        <dbReference type="SAM" id="Phobius"/>
    </source>
</evidence>
<keyword evidence="7" id="KW-0029">Amino-acid transport</keyword>
<dbReference type="PROSITE" id="PS50893">
    <property type="entry name" value="ABC_TRANSPORTER_2"/>
    <property type="match status" value="1"/>
</dbReference>
<feature type="domain" description="ABC transporter" evidence="13">
    <location>
        <begin position="24"/>
        <end position="262"/>
    </location>
</feature>
<dbReference type="GO" id="GO:0005524">
    <property type="term" value="F:ATP binding"/>
    <property type="evidence" value="ECO:0007669"/>
    <property type="project" value="UniProtKB-KW"/>
</dbReference>
<keyword evidence="6" id="KW-0067">ATP-binding</keyword>
<keyword evidence="8 12" id="KW-1133">Transmembrane helix</keyword>
<feature type="transmembrane region" description="Helical" evidence="12">
    <location>
        <begin position="284"/>
        <end position="303"/>
    </location>
</feature>
<dbReference type="GO" id="GO:0006865">
    <property type="term" value="P:amino acid transport"/>
    <property type="evidence" value="ECO:0007669"/>
    <property type="project" value="UniProtKB-KW"/>
</dbReference>
<evidence type="ECO:0000256" key="11">
    <source>
        <dbReference type="SAM" id="MobiDB-lite"/>
    </source>
</evidence>
<dbReference type="InterPro" id="IPR017911">
    <property type="entry name" value="MacB-like_ATP-bd"/>
</dbReference>
<dbReference type="InterPro" id="IPR017871">
    <property type="entry name" value="ABC_transporter-like_CS"/>
</dbReference>
<dbReference type="FunFam" id="3.40.50.300:FF:000032">
    <property type="entry name" value="Export ABC transporter ATP-binding protein"/>
    <property type="match status" value="1"/>
</dbReference>
<dbReference type="Proteomes" id="UP000051589">
    <property type="component" value="Unassembled WGS sequence"/>
</dbReference>
<gene>
    <name evidence="14" type="ORF">FD13_GL001144</name>
</gene>
<dbReference type="AlphaFoldDB" id="A0A0R2DMB3"/>
<dbReference type="InterPro" id="IPR027417">
    <property type="entry name" value="P-loop_NTPase"/>
</dbReference>
<dbReference type="EMBL" id="AYZH01000027">
    <property type="protein sequence ID" value="KRN01290.1"/>
    <property type="molecule type" value="Genomic_DNA"/>
</dbReference>
<comment type="caution">
    <text evidence="14">The sequence shown here is derived from an EMBL/GenBank/DDBJ whole genome shotgun (WGS) entry which is preliminary data.</text>
</comment>
<dbReference type="Gene3D" id="3.40.50.300">
    <property type="entry name" value="P-loop containing nucleotide triphosphate hydrolases"/>
    <property type="match status" value="1"/>
</dbReference>